<dbReference type="EMBL" id="CAIX01000146">
    <property type="protein sequence ID" value="CCI46988.1"/>
    <property type="molecule type" value="Genomic_DNA"/>
</dbReference>
<organism evidence="2 3">
    <name type="scientific">Albugo candida</name>
    <dbReference type="NCBI Taxonomy" id="65357"/>
    <lineage>
        <taxon>Eukaryota</taxon>
        <taxon>Sar</taxon>
        <taxon>Stramenopiles</taxon>
        <taxon>Oomycota</taxon>
        <taxon>Peronosporomycetes</taxon>
        <taxon>Albuginales</taxon>
        <taxon>Albuginaceae</taxon>
        <taxon>Albugo</taxon>
    </lineage>
</organism>
<evidence type="ECO:0000313" key="3">
    <source>
        <dbReference type="Proteomes" id="UP000053237"/>
    </source>
</evidence>
<evidence type="ECO:0000256" key="1">
    <source>
        <dbReference type="SAM" id="MobiDB-lite"/>
    </source>
</evidence>
<reference evidence="2 3" key="1">
    <citation type="submission" date="2012-05" db="EMBL/GenBank/DDBJ databases">
        <title>Recombination and specialization in a pathogen metapopulation.</title>
        <authorList>
            <person name="Gardiner A."/>
            <person name="Kemen E."/>
            <person name="Schultz-Larsen T."/>
            <person name="MacLean D."/>
            <person name="Van Oosterhout C."/>
            <person name="Jones J.D.G."/>
        </authorList>
    </citation>
    <scope>NUCLEOTIDE SEQUENCE [LARGE SCALE GENOMIC DNA]</scope>
    <source>
        <strain evidence="2 3">Ac Nc2</strain>
    </source>
</reference>
<protein>
    <recommendedName>
        <fullName evidence="4">F5/8 type C domain-containing protein</fullName>
    </recommendedName>
</protein>
<feature type="region of interest" description="Disordered" evidence="1">
    <location>
        <begin position="278"/>
        <end position="298"/>
    </location>
</feature>
<dbReference type="STRING" id="65357.A0A024GJV2"/>
<evidence type="ECO:0000313" key="2">
    <source>
        <dbReference type="EMBL" id="CCI46988.1"/>
    </source>
</evidence>
<comment type="caution">
    <text evidence="2">The sequence shown here is derived from an EMBL/GenBank/DDBJ whole genome shotgun (WGS) entry which is preliminary data.</text>
</comment>
<keyword evidence="3" id="KW-1185">Reference proteome</keyword>
<proteinExistence type="predicted"/>
<feature type="compositionally biased region" description="Low complexity" evidence="1">
    <location>
        <begin position="287"/>
        <end position="298"/>
    </location>
</feature>
<dbReference type="OrthoDB" id="73235at2759"/>
<name>A0A024GJV2_9STRA</name>
<dbReference type="Proteomes" id="UP000053237">
    <property type="component" value="Unassembled WGS sequence"/>
</dbReference>
<dbReference type="Gene3D" id="2.60.120.260">
    <property type="entry name" value="Galactose-binding domain-like"/>
    <property type="match status" value="1"/>
</dbReference>
<dbReference type="AlphaFoldDB" id="A0A024GJV2"/>
<evidence type="ECO:0008006" key="4">
    <source>
        <dbReference type="Google" id="ProtNLM"/>
    </source>
</evidence>
<dbReference type="InParanoid" id="A0A024GJV2"/>
<accession>A0A024GJV2</accession>
<gene>
    <name evidence="2" type="ORF">BN9_079430</name>
</gene>
<sequence length="997" mass="113212">MRTFGAIICRDCLYLEFPGCDIHGMLYCERVILEVDDSTENRFRDQIPDNSNFASERHSNQQHAKCAKCAAATNNVRPFRDGCRRCKGSTSVHMWNTSQKELAKAFEAFPSQLEEIHHTVLVCEFCQSVIFPRALDQLTQRTDRHVLTILNSGKPLQISNYQLNMPHVDGCPRKGMPLQGTAIHLPKGELKFAYDRIQDCPIPDSIRTEIQYQKRDIEVVATQNHLQQIYLGLFKSLLLSADPEKHDIIEPLKKIRDLLGMLRPLSLFNNWAPPKRSERKQVKPIRASASSESSPTHSASKVFDVDGWWESKINKSLVVESGARMDEWISFQFDSASIITFIDLKWRSTQIPAKVIIETSIDEFAYKATSVVTVVNQNTQVTFSQGQAIKNVRISMCTHRGESRQIGIESVRFYTTIDEQFYNAPDILLRDMEEWLYKASSSHDAAVREIALDAFQKLVLASGSLCCLFKLGSSLLSEKVLSQRSNDKNSLQRSWNQADLMSTTSKIRAHQFLVELSSLLIQHMLKQEEDCAILDPNVVQEMTRRSRYTANCKDDISTTTWSDLLTQRNDGGLSMPWIMKVVDPMFGKCITRRSQLALVLFLLVREISLWQMKRMQAGEGQVDRDGSKRWHKLEEPFSIEVNLDVFDLLDRLLHNLLDERISSSAPSLMHLTAVNSSGKLKSESDVEYNHTGNTADSSCSAILSFLLNGSFMELESSILSKDAKQNCSDFHLSSNELCVAILQILSSNLRRLVLSHVDPAEVGFKCTQLSAEDDMALSTRRNAITKTLEQLISLGTKRSDQYFDISLQAAAAIDVGMEVFYPLPYHRTRLLTSRMGNGATLEVQVRWPVQDRDQEDPRFERFLLAMQLECVKLGLAHAIRGSWQFYVHLVIQLSPAQDTRHILECQFASCIQRAGFSSWQVTAGAQEISISLQRHLHWDRTQKMSQDSGAAWIRVYPSDVATFHEVLSDVESFVCHHEERKDVAVYKDNPINKSIAP</sequence>